<dbReference type="PANTHER" id="PTHR43798:SF31">
    <property type="entry name" value="AB HYDROLASE SUPERFAMILY PROTEIN YCLE"/>
    <property type="match status" value="1"/>
</dbReference>
<feature type="domain" description="AB hydrolase-1" evidence="2">
    <location>
        <begin position="41"/>
        <end position="280"/>
    </location>
</feature>
<dbReference type="InterPro" id="IPR029058">
    <property type="entry name" value="AB_hydrolase_fold"/>
</dbReference>
<name>A0A399F9N1_9DEIN</name>
<dbReference type="AlphaFoldDB" id="A0A399F9N1"/>
<dbReference type="Proteomes" id="UP000266178">
    <property type="component" value="Unassembled WGS sequence"/>
</dbReference>
<organism evidence="3 4">
    <name type="scientific">Meiothermus granaticius NBRC 107808</name>
    <dbReference type="NCBI Taxonomy" id="1227551"/>
    <lineage>
        <taxon>Bacteria</taxon>
        <taxon>Thermotogati</taxon>
        <taxon>Deinococcota</taxon>
        <taxon>Deinococci</taxon>
        <taxon>Thermales</taxon>
        <taxon>Thermaceae</taxon>
        <taxon>Meiothermus</taxon>
    </lineage>
</organism>
<keyword evidence="1 3" id="KW-0378">Hydrolase</keyword>
<sequence length="291" mass="32313">MKPEFTVPAELQPYARKIRANGLTLHLYDSGPQGPGGDGLPFVLLHGLGDEADTWRKLFPLLMGQRRTLAPDLPGFGRSDHPHRAYTLNFFAETVVAMLTALQIPQAVLVGNSMGAAVVLRVALSHPELPRRLVLVDGPPVGGKINAAQLRFLTPGVGERMYTALRASQDAAYATLEPYYAHLAALPPEDRAFLRERVWARVWSDDQKRAFFSTFRWLAWEGLWGRPRPAELARLALPTEIIWGQQDQIAPLESGQRLAGWIPGARLHLLPNCGHLPQQEQPAELARLLLQ</sequence>
<evidence type="ECO:0000259" key="2">
    <source>
        <dbReference type="Pfam" id="PF00561"/>
    </source>
</evidence>
<dbReference type="EMBL" id="QWLB01000046">
    <property type="protein sequence ID" value="RIH91351.1"/>
    <property type="molecule type" value="Genomic_DNA"/>
</dbReference>
<dbReference type="OrthoDB" id="9805423at2"/>
<dbReference type="PRINTS" id="PR00111">
    <property type="entry name" value="ABHYDROLASE"/>
</dbReference>
<dbReference type="InterPro" id="IPR050266">
    <property type="entry name" value="AB_hydrolase_sf"/>
</dbReference>
<dbReference type="GO" id="GO:0016020">
    <property type="term" value="C:membrane"/>
    <property type="evidence" value="ECO:0007669"/>
    <property type="project" value="TreeGrafter"/>
</dbReference>
<protein>
    <submittedName>
        <fullName evidence="3">2-hydroxymuconate semialdehyde hydrolase</fullName>
        <ecNumber evidence="3">3.7.1.9</ecNumber>
    </submittedName>
</protein>
<evidence type="ECO:0000256" key="1">
    <source>
        <dbReference type="ARBA" id="ARBA00022801"/>
    </source>
</evidence>
<evidence type="ECO:0000313" key="3">
    <source>
        <dbReference type="EMBL" id="RIH91351.1"/>
    </source>
</evidence>
<evidence type="ECO:0000313" key="4">
    <source>
        <dbReference type="Proteomes" id="UP000266178"/>
    </source>
</evidence>
<dbReference type="RefSeq" id="WP_119358198.1">
    <property type="nucleotide sequence ID" value="NZ_BJXM01000016.1"/>
</dbReference>
<dbReference type="PANTHER" id="PTHR43798">
    <property type="entry name" value="MONOACYLGLYCEROL LIPASE"/>
    <property type="match status" value="1"/>
</dbReference>
<reference evidence="3 4" key="1">
    <citation type="submission" date="2018-08" db="EMBL/GenBank/DDBJ databases">
        <title>Meiothermus granaticius genome AF-68 sequencing project.</title>
        <authorList>
            <person name="Da Costa M.S."/>
            <person name="Albuquerque L."/>
            <person name="Raposo P."/>
            <person name="Froufe H.J.C."/>
            <person name="Barroso C.S."/>
            <person name="Egas C."/>
        </authorList>
    </citation>
    <scope>NUCLEOTIDE SEQUENCE [LARGE SCALE GENOMIC DNA]</scope>
    <source>
        <strain evidence="3 4">AF-68</strain>
    </source>
</reference>
<dbReference type="EC" id="3.7.1.9" evidence="3"/>
<gene>
    <name evidence="3" type="primary">xylF_2</name>
    <name evidence="3" type="ORF">Mgrana_02749</name>
</gene>
<dbReference type="GO" id="GO:0018775">
    <property type="term" value="F:2-hydroxymuconate-semialdehyde hydrolase activity"/>
    <property type="evidence" value="ECO:0007669"/>
    <property type="project" value="UniProtKB-EC"/>
</dbReference>
<keyword evidence="4" id="KW-1185">Reference proteome</keyword>
<accession>A0A399F9N1</accession>
<dbReference type="Pfam" id="PF00561">
    <property type="entry name" value="Abhydrolase_1"/>
    <property type="match status" value="1"/>
</dbReference>
<proteinExistence type="predicted"/>
<dbReference type="InterPro" id="IPR000073">
    <property type="entry name" value="AB_hydrolase_1"/>
</dbReference>
<dbReference type="Gene3D" id="3.40.50.1820">
    <property type="entry name" value="alpha/beta hydrolase"/>
    <property type="match status" value="1"/>
</dbReference>
<comment type="caution">
    <text evidence="3">The sequence shown here is derived from an EMBL/GenBank/DDBJ whole genome shotgun (WGS) entry which is preliminary data.</text>
</comment>
<dbReference type="SUPFAM" id="SSF53474">
    <property type="entry name" value="alpha/beta-Hydrolases"/>
    <property type="match status" value="1"/>
</dbReference>